<dbReference type="GO" id="GO:0070782">
    <property type="term" value="P:phosphatidylserine exposure on apoptotic cell surface"/>
    <property type="evidence" value="ECO:0007669"/>
    <property type="project" value="TreeGrafter"/>
</dbReference>
<evidence type="ECO:0000313" key="9">
    <source>
        <dbReference type="Proteomes" id="UP000027135"/>
    </source>
</evidence>
<dbReference type="InterPro" id="IPR018629">
    <property type="entry name" value="XK-rel"/>
</dbReference>
<sequence length="478" mass="54666">LTAKQQIWVYFIVATGLKSAVYVFDLASGIAVVNEHYKAGDNAWATLTLLLMYFPSLVFFIVIISRPDLWDKQHEISGTAKWFSFRAAQFLAYPIWVMYRYAKQLFWSVEALTNEKGREEALLAVTQPSQTELYLFLQPFLQSIPQAFLQLYIMLAHYQLDKQISQMQVFCITTSLMIVAHKTGSFLWFESQKIIQRKEPWSLKVAEEQQTQPSSKETVPIKLKTIAQDSELLMPFLQPHQLPSTVPIGLMNSSMSVEEQSTDNKPTGTENIISLPAYSAPPKPTNLEEIKVAKVSDNGSLPESNAPSHPDSTNIGLPTRKIKTQIKGMEEEDALAKSVAFLWWFFFLFSRILSLAACANFQPFALLGLLVAHYTIITGHLLHRSGFPSIYKVFIQLCLGCMFIFCFIEFRYKLKNVTVFYICYFSLMLVENIGMSLSWYLSDELDSFWYKFVFTIIFGSFFVSVLSMALYFSILKPK</sequence>
<feature type="non-terminal residue" evidence="8">
    <location>
        <position position="478"/>
    </location>
</feature>
<dbReference type="STRING" id="136037.A0A067QUG4"/>
<dbReference type="InParanoid" id="A0A067QUG4"/>
<keyword evidence="3" id="KW-1003">Cell membrane</keyword>
<dbReference type="OMA" id="YHMLVQD"/>
<accession>A0A067QUG4</accession>
<dbReference type="eggNOG" id="KOG4790">
    <property type="taxonomic scope" value="Eukaryota"/>
</dbReference>
<evidence type="ECO:0000256" key="2">
    <source>
        <dbReference type="ARBA" id="ARBA00008789"/>
    </source>
</evidence>
<name>A0A067QUG4_ZOONE</name>
<dbReference type="Proteomes" id="UP000027135">
    <property type="component" value="Unassembled WGS sequence"/>
</dbReference>
<dbReference type="FunCoup" id="A0A067QUG4">
    <property type="interactions" value="47"/>
</dbReference>
<gene>
    <name evidence="8" type="ORF">L798_02672</name>
</gene>
<organism evidence="8 9">
    <name type="scientific">Zootermopsis nevadensis</name>
    <name type="common">Dampwood termite</name>
    <dbReference type="NCBI Taxonomy" id="136037"/>
    <lineage>
        <taxon>Eukaryota</taxon>
        <taxon>Metazoa</taxon>
        <taxon>Ecdysozoa</taxon>
        <taxon>Arthropoda</taxon>
        <taxon>Hexapoda</taxon>
        <taxon>Insecta</taxon>
        <taxon>Pterygota</taxon>
        <taxon>Neoptera</taxon>
        <taxon>Polyneoptera</taxon>
        <taxon>Dictyoptera</taxon>
        <taxon>Blattodea</taxon>
        <taxon>Blattoidea</taxon>
        <taxon>Termitoidae</taxon>
        <taxon>Termopsidae</taxon>
        <taxon>Zootermopsis</taxon>
    </lineage>
</organism>
<feature type="transmembrane region" description="Helical" evidence="7">
    <location>
        <begin position="389"/>
        <end position="408"/>
    </location>
</feature>
<evidence type="ECO:0000256" key="3">
    <source>
        <dbReference type="ARBA" id="ARBA00022475"/>
    </source>
</evidence>
<comment type="subcellular location">
    <subcellularLocation>
        <location evidence="1">Cell membrane</location>
        <topology evidence="1">Multi-pass membrane protein</topology>
    </subcellularLocation>
    <subcellularLocation>
        <location evidence="7">Membrane</location>
        <topology evidence="7">Multi-pass membrane protein</topology>
    </subcellularLocation>
</comment>
<dbReference type="PANTHER" id="PTHR16024:SF27">
    <property type="entry name" value="XK-RELATED PROTEIN"/>
    <property type="match status" value="1"/>
</dbReference>
<dbReference type="GO" id="GO:0043652">
    <property type="term" value="P:engulfment of apoptotic cell"/>
    <property type="evidence" value="ECO:0007669"/>
    <property type="project" value="TreeGrafter"/>
</dbReference>
<protein>
    <recommendedName>
        <fullName evidence="7">XK-related protein</fullName>
    </recommendedName>
</protein>
<feature type="transmembrane region" description="Helical" evidence="7">
    <location>
        <begin position="44"/>
        <end position="64"/>
    </location>
</feature>
<evidence type="ECO:0000256" key="5">
    <source>
        <dbReference type="ARBA" id="ARBA00022989"/>
    </source>
</evidence>
<dbReference type="AlphaFoldDB" id="A0A067QUG4"/>
<keyword evidence="5 7" id="KW-1133">Transmembrane helix</keyword>
<proteinExistence type="inferred from homology"/>
<evidence type="ECO:0000256" key="7">
    <source>
        <dbReference type="RuleBase" id="RU910716"/>
    </source>
</evidence>
<dbReference type="GO" id="GO:1902742">
    <property type="term" value="P:apoptotic process involved in development"/>
    <property type="evidence" value="ECO:0007669"/>
    <property type="project" value="TreeGrafter"/>
</dbReference>
<keyword evidence="6 7" id="KW-0472">Membrane</keyword>
<feature type="transmembrane region" description="Helical" evidence="7">
    <location>
        <begin position="448"/>
        <end position="472"/>
    </location>
</feature>
<feature type="transmembrane region" description="Helical" evidence="7">
    <location>
        <begin position="341"/>
        <end position="359"/>
    </location>
</feature>
<dbReference type="GO" id="GO:0005886">
    <property type="term" value="C:plasma membrane"/>
    <property type="evidence" value="ECO:0007669"/>
    <property type="project" value="UniProtKB-SubCell"/>
</dbReference>
<dbReference type="Pfam" id="PF09815">
    <property type="entry name" value="XK-related"/>
    <property type="match status" value="2"/>
</dbReference>
<dbReference type="PANTHER" id="PTHR16024">
    <property type="entry name" value="XK-RELATED PROTEIN"/>
    <property type="match status" value="1"/>
</dbReference>
<dbReference type="InterPro" id="IPR050895">
    <property type="entry name" value="XK-related_scramblase"/>
</dbReference>
<evidence type="ECO:0000256" key="4">
    <source>
        <dbReference type="ARBA" id="ARBA00022692"/>
    </source>
</evidence>
<feature type="transmembrane region" description="Helical" evidence="7">
    <location>
        <begin position="420"/>
        <end position="442"/>
    </location>
</feature>
<evidence type="ECO:0000256" key="6">
    <source>
        <dbReference type="ARBA" id="ARBA00023136"/>
    </source>
</evidence>
<comment type="similarity">
    <text evidence="2 7">Belongs to the XK family.</text>
</comment>
<keyword evidence="9" id="KW-1185">Reference proteome</keyword>
<reference evidence="8 9" key="1">
    <citation type="journal article" date="2014" name="Nat. Commun.">
        <title>Molecular traces of alternative social organization in a termite genome.</title>
        <authorList>
            <person name="Terrapon N."/>
            <person name="Li C."/>
            <person name="Robertson H.M."/>
            <person name="Ji L."/>
            <person name="Meng X."/>
            <person name="Booth W."/>
            <person name="Chen Z."/>
            <person name="Childers C.P."/>
            <person name="Glastad K.M."/>
            <person name="Gokhale K."/>
            <person name="Gowin J."/>
            <person name="Gronenberg W."/>
            <person name="Hermansen R.A."/>
            <person name="Hu H."/>
            <person name="Hunt B.G."/>
            <person name="Huylmans A.K."/>
            <person name="Khalil S.M."/>
            <person name="Mitchell R.D."/>
            <person name="Munoz-Torres M.C."/>
            <person name="Mustard J.A."/>
            <person name="Pan H."/>
            <person name="Reese J.T."/>
            <person name="Scharf M.E."/>
            <person name="Sun F."/>
            <person name="Vogel H."/>
            <person name="Xiao J."/>
            <person name="Yang W."/>
            <person name="Yang Z."/>
            <person name="Yang Z."/>
            <person name="Zhou J."/>
            <person name="Zhu J."/>
            <person name="Brent C.S."/>
            <person name="Elsik C.G."/>
            <person name="Goodisman M.A."/>
            <person name="Liberles D.A."/>
            <person name="Roe R.M."/>
            <person name="Vargo E.L."/>
            <person name="Vilcinskas A."/>
            <person name="Wang J."/>
            <person name="Bornberg-Bauer E."/>
            <person name="Korb J."/>
            <person name="Zhang G."/>
            <person name="Liebig J."/>
        </authorList>
    </citation>
    <scope>NUCLEOTIDE SEQUENCE [LARGE SCALE GENOMIC DNA]</scope>
    <source>
        <tissue evidence="8">Whole organism</tissue>
    </source>
</reference>
<feature type="non-terminal residue" evidence="8">
    <location>
        <position position="1"/>
    </location>
</feature>
<evidence type="ECO:0000256" key="1">
    <source>
        <dbReference type="ARBA" id="ARBA00004651"/>
    </source>
</evidence>
<evidence type="ECO:0000313" key="8">
    <source>
        <dbReference type="EMBL" id="KDR07811.1"/>
    </source>
</evidence>
<keyword evidence="4 7" id="KW-0812">Transmembrane</keyword>
<feature type="transmembrane region" description="Helical" evidence="7">
    <location>
        <begin position="7"/>
        <end position="24"/>
    </location>
</feature>
<dbReference type="EMBL" id="KK853406">
    <property type="protein sequence ID" value="KDR07811.1"/>
    <property type="molecule type" value="Genomic_DNA"/>
</dbReference>